<dbReference type="STRING" id="571932.SAMN05421743_10953"/>
<name>A0A1H4EG44_9BACI</name>
<keyword evidence="2" id="KW-1185">Reference proteome</keyword>
<dbReference type="AlphaFoldDB" id="A0A1H4EG44"/>
<evidence type="ECO:0000313" key="1">
    <source>
        <dbReference type="EMBL" id="SEA84034.1"/>
    </source>
</evidence>
<proteinExistence type="predicted"/>
<evidence type="ECO:0000313" key="2">
    <source>
        <dbReference type="Proteomes" id="UP000198584"/>
    </source>
</evidence>
<dbReference type="InterPro" id="IPR011990">
    <property type="entry name" value="TPR-like_helical_dom_sf"/>
</dbReference>
<protein>
    <submittedName>
        <fullName evidence="1">Uncharacterized protein</fullName>
    </submittedName>
</protein>
<dbReference type="EMBL" id="FNQR01000009">
    <property type="protein sequence ID" value="SEA84034.1"/>
    <property type="molecule type" value="Genomic_DNA"/>
</dbReference>
<gene>
    <name evidence="1" type="ORF">SAMN05421743_10953</name>
</gene>
<dbReference type="RefSeq" id="WP_093045188.1">
    <property type="nucleotide sequence ID" value="NZ_FNQR01000009.1"/>
</dbReference>
<reference evidence="1 2" key="1">
    <citation type="submission" date="2016-10" db="EMBL/GenBank/DDBJ databases">
        <authorList>
            <person name="de Groot N.N."/>
        </authorList>
    </citation>
    <scope>NUCLEOTIDE SEQUENCE [LARGE SCALE GENOMIC DNA]</scope>
    <source>
        <strain evidence="1 2">CCM7597</strain>
    </source>
</reference>
<dbReference type="OrthoDB" id="2676051at2"/>
<accession>A0A1H4EG44</accession>
<dbReference type="SUPFAM" id="SSF48452">
    <property type="entry name" value="TPR-like"/>
    <property type="match status" value="1"/>
</dbReference>
<dbReference type="Gene3D" id="1.25.40.10">
    <property type="entry name" value="Tetratricopeptide repeat domain"/>
    <property type="match status" value="1"/>
</dbReference>
<sequence length="464" mass="54382">MEPITLSLKTNNSYVPLRAEQLAVYIQSKVLKATDPERNIYYLIYYKDQFLNIVKDKGLSPDCHIKKAFEKGNLIASPHPLILTLTSPEKPIKRQSFQQLFKSLKKSYTPQELALIATYFDSVIEKEKLFKYIQTLYYQHRRDGKMFAGYRILQILSEQMPENEWVWKAKNEVASNRYHNLYDTHDETLFKKDPIYYEKILFSQRSKSDVFHELFSLLESQGRWIDQIALSTIHLISSPTKEDYTAFKQQCELHFNDTGTLSSLEYLYTSIPEFEPLQQDLLTLYLQTDNFVKVMALLHKHSLVLSSSQEKKMMRLLENFNPGNESINIHHLNKFLLPLFRTHPERANTILYQCIEILIVNEGINGVIEWLHPLEIIPKARPAIQKAKQIKSLINDLDNQDQLGELYYHFRYLDGALECFSWEMELKENDPSPVQWLAKIYNEKGMAEEAKAYQQLYVSLTADA</sequence>
<organism evidence="1 2">
    <name type="scientific">Thalassobacillus cyri</name>
    <dbReference type="NCBI Taxonomy" id="571932"/>
    <lineage>
        <taxon>Bacteria</taxon>
        <taxon>Bacillati</taxon>
        <taxon>Bacillota</taxon>
        <taxon>Bacilli</taxon>
        <taxon>Bacillales</taxon>
        <taxon>Bacillaceae</taxon>
        <taxon>Thalassobacillus</taxon>
    </lineage>
</organism>
<dbReference type="Proteomes" id="UP000198584">
    <property type="component" value="Unassembled WGS sequence"/>
</dbReference>